<comment type="caution">
    <text evidence="6">The sequence shown here is derived from an EMBL/GenBank/DDBJ whole genome shotgun (WGS) entry which is preliminary data.</text>
</comment>
<evidence type="ECO:0000259" key="5">
    <source>
        <dbReference type="PROSITE" id="PS50075"/>
    </source>
</evidence>
<dbReference type="Gene3D" id="3.30.300.30">
    <property type="match status" value="1"/>
</dbReference>
<dbReference type="PROSITE" id="PS50075">
    <property type="entry name" value="CARRIER"/>
    <property type="match status" value="2"/>
</dbReference>
<dbReference type="PROSITE" id="PS00012">
    <property type="entry name" value="PHOSPHOPANTETHEINE"/>
    <property type="match status" value="2"/>
</dbReference>
<sequence length="1632" mass="183948">MSLLQQEYVAPQSELEQQLAGIWAQVLKVERVGLTDNFFELGGDSIISIQVVSRARQLGIRFSARDLFLHQTVQMLARVAERSESPLIDQGLVMGMVPLTPVQLWFFEQPFEARDHWNQSLLLTPRHRLEASVLARTLAVLVRHHDALRLRFAVKNGVWSQTHAPITAEDYLWQGRTDDSEALNAFCERVQRSLSLQAGPMLRGALIEQADGSQRLLLVIHHLVVDGVSWRILLEDLQSVYKQLENAMPVELPSKSSSYQHWAQYLKKHVQMPVMQDELAWWQERLTGSPAELPRDNPAGSMQNHHSETVIIRLDAERTRQLLKDASAVYRTQVNDLLLTALARVFCRWSKTESILIQLEGHGREDLFDELDLTRTLGWFTSMFPVRLSPWADADADIAGSIKQIKEELRAIPSKGMSYGLLRYLGSTEAQATLAALPQPRITFNYLGQFDNQFDANTLFVPAQESSGCAQSEQDSLANWLSIEGEVYGGRLSLQWGYSREVYRRDTIERLAGEYQQELEALIAHCLSEEAGGATPSDFPLVSLTQEQLDALPIATTVVEDIYPLTPMQEGLLLHTLLEPHSGIYFMQDRYIIDSDIDLTRFTDAWRKVICRHDALRTSFNVDDQGRTLQIIHRKTELELEYWDWSEQLESEQEAALQTLLAEERRQGFDLLHKPPFRLYLIKRSPSRYWFILCNHHALLDAWCRSLLLEDFFAFYRGEYNLVPAPRYRDFIAWLQERGETAALSFWCEELRDVEQPTPLPFDRNARRHDGASVINDLMVRLPREQGKRLRELAQQQQLTVNTLAQAAWSLVLHRYSGNRDLLFGVTVAGRPASCPQMQYTVGLFINTIPLRVRLPDFGNRCSVRQWLQSLLEQNFVLREHEHLSLVKIHECSGLRKGQQLFDSLFVFESAPVERSVVSGAGQISAREDSARTHTNYPLTVVVYPDDELGLHLSYDQRFFDEATVERLLNDFKRLLEALVDGFEGDFASLPLLSVDEQHWLLEDCNRTGAEYPLGSGYVRLFEAQVAQGSSRVVARCLDRQWTYRDLNVHANRLGHALRAAGVSEDQPVALLAERGLELLGMIIGSFKAGAGYLPLDPHLPVQRLIDLLMLSHTPVLVCSVACVEQARSLLTNLPAIRLLVWDEVQQGNWLDTNLGIYVTGQHLGYVIYTSGSTGTPKGVMVEQAGMLNNQLSKVPYFGLIEKDVIAQTASQSFDISVWQFLAAPLFGGCVEIVPNAIAHDPVALLTHVQQSGISVLESVPSLIQGMLAEEKQELPSLRWMLPTGEAMPPELARQWLNRYPEVGLVNAYGPAECSDDVALHSVTQVCTGGSYLPIGTPTDNNRLYLLDDNLNPVPVGAIGELYVAGIGVGRGYLSDPKRSAEAFLPHLFGSEGARLYRTGDLVKRQVSGVLEYVGRVDHQVKIRGFRIELGEIEALLHEHPELADAAVAVQETSNGRQLVGYAVPISTKDNALPERLKQALKAKLPDYMVPLHWCLLEKLPRNVNGKLDRKALPALEIGQTQGEYVAPRNGLESTLAEIWRKVLKVERVGITDNFFELGGHSLLVVQVVTRIRNQFNIDLKAKDFFELPDLAALSQYIQREGAQANLVQDELTKSLEALKRLSAEEINELIS</sequence>
<dbReference type="NCBIfam" id="TIGR01720">
    <property type="entry name" value="NRPS-para261"/>
    <property type="match status" value="1"/>
</dbReference>
<dbReference type="NCBIfam" id="TIGR01733">
    <property type="entry name" value="AA-adenyl-dom"/>
    <property type="match status" value="1"/>
</dbReference>
<dbReference type="GO" id="GO:0003824">
    <property type="term" value="F:catalytic activity"/>
    <property type="evidence" value="ECO:0007669"/>
    <property type="project" value="InterPro"/>
</dbReference>
<comment type="cofactor">
    <cofactor evidence="1">
        <name>pantetheine 4'-phosphate</name>
        <dbReference type="ChEBI" id="CHEBI:47942"/>
    </cofactor>
</comment>
<dbReference type="FunFam" id="3.30.300.30:FF:000010">
    <property type="entry name" value="Enterobactin synthetase component F"/>
    <property type="match status" value="1"/>
</dbReference>
<dbReference type="CDD" id="cd19534">
    <property type="entry name" value="E_NRPS"/>
    <property type="match status" value="1"/>
</dbReference>
<dbReference type="Gene3D" id="2.30.38.10">
    <property type="entry name" value="Luciferase, Domain 3"/>
    <property type="match status" value="1"/>
</dbReference>
<keyword evidence="4" id="KW-0597">Phosphoprotein</keyword>
<dbReference type="CDD" id="cd19543">
    <property type="entry name" value="DCL_NRPS"/>
    <property type="match status" value="1"/>
</dbReference>
<name>A0A839TBA1_AZOMA</name>
<evidence type="ECO:0000313" key="6">
    <source>
        <dbReference type="EMBL" id="MBB3105404.1"/>
    </source>
</evidence>
<dbReference type="Pfam" id="PF00668">
    <property type="entry name" value="Condensation"/>
    <property type="match status" value="2"/>
</dbReference>
<dbReference type="Proteomes" id="UP000549250">
    <property type="component" value="Unassembled WGS sequence"/>
</dbReference>
<dbReference type="FunFam" id="3.40.50.980:FF:000001">
    <property type="entry name" value="Non-ribosomal peptide synthetase"/>
    <property type="match status" value="1"/>
</dbReference>
<dbReference type="InterPro" id="IPR020845">
    <property type="entry name" value="AMP-binding_CS"/>
</dbReference>
<dbReference type="SUPFAM" id="SSF52777">
    <property type="entry name" value="CoA-dependent acyltransferases"/>
    <property type="match status" value="4"/>
</dbReference>
<organism evidence="6 7">
    <name type="scientific">Azomonas macrocytogenes</name>
    <name type="common">Azotobacter macrocytogenes</name>
    <dbReference type="NCBI Taxonomy" id="69962"/>
    <lineage>
        <taxon>Bacteria</taxon>
        <taxon>Pseudomonadati</taxon>
        <taxon>Pseudomonadota</taxon>
        <taxon>Gammaproteobacteria</taxon>
        <taxon>Pseudomonadales</taxon>
        <taxon>Pseudomonadaceae</taxon>
        <taxon>Azomonas</taxon>
    </lineage>
</organism>
<dbReference type="Gene3D" id="1.10.1200.10">
    <property type="entry name" value="ACP-like"/>
    <property type="match status" value="2"/>
</dbReference>
<protein>
    <submittedName>
        <fullName evidence="6">Amino acid adenylation domain-containing protein/non-ribosomal peptide synthase protein (TIGR01720 family)</fullName>
    </submittedName>
</protein>
<dbReference type="EMBL" id="JACHXI010000040">
    <property type="protein sequence ID" value="MBB3105404.1"/>
    <property type="molecule type" value="Genomic_DNA"/>
</dbReference>
<dbReference type="PROSITE" id="PS00455">
    <property type="entry name" value="AMP_BINDING"/>
    <property type="match status" value="1"/>
</dbReference>
<dbReference type="InterPro" id="IPR020806">
    <property type="entry name" value="PKS_PP-bd"/>
</dbReference>
<comment type="similarity">
    <text evidence="2">Belongs to the ATP-dependent AMP-binding enzyme family.</text>
</comment>
<dbReference type="InterPro" id="IPR036736">
    <property type="entry name" value="ACP-like_sf"/>
</dbReference>
<proteinExistence type="inferred from homology"/>
<evidence type="ECO:0000256" key="1">
    <source>
        <dbReference type="ARBA" id="ARBA00001957"/>
    </source>
</evidence>
<reference evidence="6 7" key="1">
    <citation type="submission" date="2020-08" db="EMBL/GenBank/DDBJ databases">
        <title>Genomic Encyclopedia of Type Strains, Phase III (KMG-III): the genomes of soil and plant-associated and newly described type strains.</title>
        <authorList>
            <person name="Whitman W."/>
        </authorList>
    </citation>
    <scope>NUCLEOTIDE SEQUENCE [LARGE SCALE GENOMIC DNA]</scope>
    <source>
        <strain evidence="6 7">CECT 4462</strain>
    </source>
</reference>
<dbReference type="Gene3D" id="3.30.559.30">
    <property type="entry name" value="Nonribosomal peptide synthetase, condensation domain"/>
    <property type="match status" value="2"/>
</dbReference>
<dbReference type="PANTHER" id="PTHR45398">
    <property type="match status" value="1"/>
</dbReference>
<evidence type="ECO:0000256" key="3">
    <source>
        <dbReference type="ARBA" id="ARBA00022450"/>
    </source>
</evidence>
<dbReference type="InterPro" id="IPR009081">
    <property type="entry name" value="PP-bd_ACP"/>
</dbReference>
<dbReference type="Pfam" id="PF00501">
    <property type="entry name" value="AMP-binding"/>
    <property type="match status" value="1"/>
</dbReference>
<dbReference type="InterPro" id="IPR001242">
    <property type="entry name" value="Condensation_dom"/>
</dbReference>
<evidence type="ECO:0000313" key="7">
    <source>
        <dbReference type="Proteomes" id="UP000549250"/>
    </source>
</evidence>
<dbReference type="GO" id="GO:0031177">
    <property type="term" value="F:phosphopantetheine binding"/>
    <property type="evidence" value="ECO:0007669"/>
    <property type="project" value="InterPro"/>
</dbReference>
<dbReference type="SMART" id="SM00823">
    <property type="entry name" value="PKS_PP"/>
    <property type="match status" value="2"/>
</dbReference>
<dbReference type="InterPro" id="IPR025110">
    <property type="entry name" value="AMP-bd_C"/>
</dbReference>
<feature type="domain" description="Carrier" evidence="5">
    <location>
        <begin position="10"/>
        <end position="84"/>
    </location>
</feature>
<dbReference type="FunFam" id="1.10.1200.10:FF:000005">
    <property type="entry name" value="Nonribosomal peptide synthetase 1"/>
    <property type="match status" value="2"/>
</dbReference>
<dbReference type="InterPro" id="IPR000873">
    <property type="entry name" value="AMP-dep_synth/lig_dom"/>
</dbReference>
<keyword evidence="3" id="KW-0596">Phosphopantetheine</keyword>
<dbReference type="InterPro" id="IPR010060">
    <property type="entry name" value="NRPS_synth"/>
</dbReference>
<dbReference type="Gene3D" id="3.40.50.980">
    <property type="match status" value="2"/>
</dbReference>
<dbReference type="InterPro" id="IPR010071">
    <property type="entry name" value="AA_adenyl_dom"/>
</dbReference>
<evidence type="ECO:0000256" key="4">
    <source>
        <dbReference type="ARBA" id="ARBA00022553"/>
    </source>
</evidence>
<dbReference type="CDD" id="cd05930">
    <property type="entry name" value="A_NRPS"/>
    <property type="match status" value="1"/>
</dbReference>
<dbReference type="PANTHER" id="PTHR45398:SF1">
    <property type="entry name" value="ENZYME, PUTATIVE (JCVI)-RELATED"/>
    <property type="match status" value="1"/>
</dbReference>
<dbReference type="GO" id="GO:0044550">
    <property type="term" value="P:secondary metabolite biosynthetic process"/>
    <property type="evidence" value="ECO:0007669"/>
    <property type="project" value="UniProtKB-ARBA"/>
</dbReference>
<dbReference type="SUPFAM" id="SSF47336">
    <property type="entry name" value="ACP-like"/>
    <property type="match status" value="2"/>
</dbReference>
<dbReference type="Pfam" id="PF00550">
    <property type="entry name" value="PP-binding"/>
    <property type="match status" value="2"/>
</dbReference>
<dbReference type="InterPro" id="IPR045851">
    <property type="entry name" value="AMP-bd_C_sf"/>
</dbReference>
<dbReference type="Pfam" id="PF13193">
    <property type="entry name" value="AMP-binding_C"/>
    <property type="match status" value="1"/>
</dbReference>
<accession>A0A839TBA1</accession>
<keyword evidence="7" id="KW-1185">Reference proteome</keyword>
<dbReference type="InterPro" id="IPR023213">
    <property type="entry name" value="CAT-like_dom_sf"/>
</dbReference>
<dbReference type="Gene3D" id="3.30.559.10">
    <property type="entry name" value="Chloramphenicol acetyltransferase-like domain"/>
    <property type="match status" value="2"/>
</dbReference>
<dbReference type="SUPFAM" id="SSF56801">
    <property type="entry name" value="Acetyl-CoA synthetase-like"/>
    <property type="match status" value="1"/>
</dbReference>
<feature type="domain" description="Carrier" evidence="5">
    <location>
        <begin position="1527"/>
        <end position="1602"/>
    </location>
</feature>
<evidence type="ECO:0000256" key="2">
    <source>
        <dbReference type="ARBA" id="ARBA00006432"/>
    </source>
</evidence>
<gene>
    <name evidence="6" type="ORF">FHR87_003842</name>
</gene>
<dbReference type="InterPro" id="IPR006162">
    <property type="entry name" value="Ppantetheine_attach_site"/>
</dbReference>